<dbReference type="Pfam" id="PF00535">
    <property type="entry name" value="Glycos_transf_2"/>
    <property type="match status" value="1"/>
</dbReference>
<gene>
    <name evidence="2" type="ORF">ENV41_00660</name>
</gene>
<dbReference type="InterPro" id="IPR001173">
    <property type="entry name" value="Glyco_trans_2-like"/>
</dbReference>
<evidence type="ECO:0000259" key="1">
    <source>
        <dbReference type="Pfam" id="PF00535"/>
    </source>
</evidence>
<dbReference type="Gene3D" id="3.90.550.10">
    <property type="entry name" value="Spore Coat Polysaccharide Biosynthesis Protein SpsA, Chain A"/>
    <property type="match status" value="1"/>
</dbReference>
<dbReference type="PANTHER" id="PTHR48090">
    <property type="entry name" value="UNDECAPRENYL-PHOSPHATE 4-DEOXY-4-FORMAMIDO-L-ARABINOSE TRANSFERASE-RELATED"/>
    <property type="match status" value="1"/>
</dbReference>
<accession>A0A7V3J9M2</accession>
<dbReference type="GO" id="GO:0016740">
    <property type="term" value="F:transferase activity"/>
    <property type="evidence" value="ECO:0007669"/>
    <property type="project" value="UniProtKB-KW"/>
</dbReference>
<keyword evidence="2" id="KW-0808">Transferase</keyword>
<dbReference type="SUPFAM" id="SSF53448">
    <property type="entry name" value="Nucleotide-diphospho-sugar transferases"/>
    <property type="match status" value="1"/>
</dbReference>
<feature type="domain" description="Glycosyltransferase 2-like" evidence="1">
    <location>
        <begin position="4"/>
        <end position="169"/>
    </location>
</feature>
<dbReference type="AlphaFoldDB" id="A0A7V3J9M2"/>
<comment type="caution">
    <text evidence="2">The sequence shown here is derived from an EMBL/GenBank/DDBJ whole genome shotgun (WGS) entry which is preliminary data.</text>
</comment>
<dbReference type="InterPro" id="IPR050256">
    <property type="entry name" value="Glycosyltransferase_2"/>
</dbReference>
<evidence type="ECO:0000313" key="2">
    <source>
        <dbReference type="EMBL" id="HFZ08632.1"/>
    </source>
</evidence>
<organism evidence="2">
    <name type="scientific">candidate division CPR3 bacterium</name>
    <dbReference type="NCBI Taxonomy" id="2268181"/>
    <lineage>
        <taxon>Bacteria</taxon>
        <taxon>Bacteria division CPR3</taxon>
    </lineage>
</organism>
<dbReference type="InterPro" id="IPR029044">
    <property type="entry name" value="Nucleotide-diphossugar_trans"/>
</dbReference>
<sequence length="230" mass="26305">MLLSIIIPVYNEETHIEEVLRRIKAAKLPENVDREIIVIDDGSNDRTPQILKKFKEDKLVTVHSSPTNFGKGTAIRIGLQIAKGDIILIQDADLEYNPDEYSKLLEPILSGRAKVVYGSRFKGQIIGMLPIYRLANMILTFLTNLLFSAGITDEATCYKVFSREVFDQIRLTSKRFEFCPEVTAKLLKSGYKIYEVPISYRSRSVQEGKKISLKDAFFAIWTLIKYRFVS</sequence>
<proteinExistence type="predicted"/>
<reference evidence="2" key="1">
    <citation type="journal article" date="2020" name="mSystems">
        <title>Genome- and Community-Level Interaction Insights into Carbon Utilization and Element Cycling Functions of Hydrothermarchaeota in Hydrothermal Sediment.</title>
        <authorList>
            <person name="Zhou Z."/>
            <person name="Liu Y."/>
            <person name="Xu W."/>
            <person name="Pan J."/>
            <person name="Luo Z.H."/>
            <person name="Li M."/>
        </authorList>
    </citation>
    <scope>NUCLEOTIDE SEQUENCE [LARGE SCALE GENOMIC DNA]</scope>
    <source>
        <strain evidence="2">SpSt-757</strain>
    </source>
</reference>
<protein>
    <submittedName>
        <fullName evidence="2">Glycosyltransferase family 2 protein</fullName>
    </submittedName>
</protein>
<name>A0A7V3J9M2_UNCC3</name>
<dbReference type="EMBL" id="DTGG01000022">
    <property type="protein sequence ID" value="HFZ08632.1"/>
    <property type="molecule type" value="Genomic_DNA"/>
</dbReference>
<dbReference type="CDD" id="cd04179">
    <property type="entry name" value="DPM_DPG-synthase_like"/>
    <property type="match status" value="1"/>
</dbReference>
<dbReference type="PANTHER" id="PTHR48090:SF7">
    <property type="entry name" value="RFBJ PROTEIN"/>
    <property type="match status" value="1"/>
</dbReference>